<feature type="compositionally biased region" description="Polar residues" evidence="1">
    <location>
        <begin position="204"/>
        <end position="217"/>
    </location>
</feature>
<feature type="compositionally biased region" description="Basic and acidic residues" evidence="1">
    <location>
        <begin position="219"/>
        <end position="229"/>
    </location>
</feature>
<evidence type="ECO:0000313" key="3">
    <source>
        <dbReference type="Proteomes" id="UP000683360"/>
    </source>
</evidence>
<evidence type="ECO:0000256" key="1">
    <source>
        <dbReference type="SAM" id="MobiDB-lite"/>
    </source>
</evidence>
<sequence>MNADKRNIPENEPMEKKNFAISANVPTVESKIIVDNAKMVTGKSRENENQNKATECVTDGQVKTQVRTQTTPSTESEGQVRIQTAQSAEASYNLALKQWQKQNLCKTKTSDLQKTNTDDPYHQTHQQLKTQNSGRNIEMDSSNKKNCDSCLEALEENSTRSENIHSANTKNSDPSLEALAQSSVRSMNIHSSRKKNCDPCLEAQKQNSASSMNIHSNAKNHDPSLEAHKQSSANSMNIHSNQVKRIL</sequence>
<feature type="compositionally biased region" description="Basic and acidic residues" evidence="1">
    <location>
        <begin position="113"/>
        <end position="122"/>
    </location>
</feature>
<dbReference type="Proteomes" id="UP000683360">
    <property type="component" value="Unassembled WGS sequence"/>
</dbReference>
<feature type="compositionally biased region" description="Polar residues" evidence="1">
    <location>
        <begin position="123"/>
        <end position="135"/>
    </location>
</feature>
<organism evidence="2 3">
    <name type="scientific">Mytilus edulis</name>
    <name type="common">Blue mussel</name>
    <dbReference type="NCBI Taxonomy" id="6550"/>
    <lineage>
        <taxon>Eukaryota</taxon>
        <taxon>Metazoa</taxon>
        <taxon>Spiralia</taxon>
        <taxon>Lophotrochozoa</taxon>
        <taxon>Mollusca</taxon>
        <taxon>Bivalvia</taxon>
        <taxon>Autobranchia</taxon>
        <taxon>Pteriomorphia</taxon>
        <taxon>Mytilida</taxon>
        <taxon>Mytiloidea</taxon>
        <taxon>Mytilidae</taxon>
        <taxon>Mytilinae</taxon>
        <taxon>Mytilus</taxon>
    </lineage>
</organism>
<accession>A0A8S3V677</accession>
<proteinExistence type="predicted"/>
<reference evidence="2" key="1">
    <citation type="submission" date="2021-03" db="EMBL/GenBank/DDBJ databases">
        <authorList>
            <person name="Bekaert M."/>
        </authorList>
    </citation>
    <scope>NUCLEOTIDE SEQUENCE</scope>
</reference>
<dbReference type="AlphaFoldDB" id="A0A8S3V677"/>
<gene>
    <name evidence="2" type="ORF">MEDL_61903</name>
</gene>
<name>A0A8S3V677_MYTED</name>
<feature type="region of interest" description="Disordered" evidence="1">
    <location>
        <begin position="113"/>
        <end position="144"/>
    </location>
</feature>
<keyword evidence="3" id="KW-1185">Reference proteome</keyword>
<feature type="region of interest" description="Disordered" evidence="1">
    <location>
        <begin position="204"/>
        <end position="247"/>
    </location>
</feature>
<dbReference type="OrthoDB" id="10325004at2759"/>
<feature type="compositionally biased region" description="Polar residues" evidence="1">
    <location>
        <begin position="230"/>
        <end position="247"/>
    </location>
</feature>
<evidence type="ECO:0000313" key="2">
    <source>
        <dbReference type="EMBL" id="CAG2250158.1"/>
    </source>
</evidence>
<comment type="caution">
    <text evidence="2">The sequence shown here is derived from an EMBL/GenBank/DDBJ whole genome shotgun (WGS) entry which is preliminary data.</text>
</comment>
<dbReference type="EMBL" id="CAJPWZ010003042">
    <property type="protein sequence ID" value="CAG2250158.1"/>
    <property type="molecule type" value="Genomic_DNA"/>
</dbReference>
<protein>
    <submittedName>
        <fullName evidence="2">Uncharacterized protein</fullName>
    </submittedName>
</protein>